<accession>A0A9W9GB47</accession>
<evidence type="ECO:0000259" key="3">
    <source>
        <dbReference type="Pfam" id="PF01370"/>
    </source>
</evidence>
<keyword evidence="5" id="KW-1185">Reference proteome</keyword>
<organism evidence="4 5">
    <name type="scientific">Penicillium alfredii</name>
    <dbReference type="NCBI Taxonomy" id="1506179"/>
    <lineage>
        <taxon>Eukaryota</taxon>
        <taxon>Fungi</taxon>
        <taxon>Dikarya</taxon>
        <taxon>Ascomycota</taxon>
        <taxon>Pezizomycotina</taxon>
        <taxon>Eurotiomycetes</taxon>
        <taxon>Eurotiomycetidae</taxon>
        <taxon>Eurotiales</taxon>
        <taxon>Aspergillaceae</taxon>
        <taxon>Penicillium</taxon>
    </lineage>
</organism>
<dbReference type="GeneID" id="81390988"/>
<feature type="domain" description="NAD-dependent epimerase/dehydratase" evidence="3">
    <location>
        <begin position="6"/>
        <end position="251"/>
    </location>
</feature>
<comment type="similarity">
    <text evidence="2">Belongs to the NAD(P)-dependent epimerase/dehydratase family. Dihydroflavonol-4-reductase subfamily.</text>
</comment>
<dbReference type="InterPro" id="IPR050425">
    <property type="entry name" value="NAD(P)_dehydrat-like"/>
</dbReference>
<dbReference type="EMBL" id="JAPMSZ010000001">
    <property type="protein sequence ID" value="KAJ5115479.1"/>
    <property type="molecule type" value="Genomic_DNA"/>
</dbReference>
<protein>
    <recommendedName>
        <fullName evidence="3">NAD-dependent epimerase/dehydratase domain-containing protein</fullName>
    </recommendedName>
</protein>
<evidence type="ECO:0000256" key="2">
    <source>
        <dbReference type="ARBA" id="ARBA00023445"/>
    </source>
</evidence>
<dbReference type="SUPFAM" id="SSF51735">
    <property type="entry name" value="NAD(P)-binding Rossmann-fold domains"/>
    <property type="match status" value="1"/>
</dbReference>
<name>A0A9W9GB47_9EURO</name>
<gene>
    <name evidence="4" type="ORF">NUU61_001238</name>
</gene>
<dbReference type="InterPro" id="IPR036291">
    <property type="entry name" value="NAD(P)-bd_dom_sf"/>
</dbReference>
<dbReference type="PANTHER" id="PTHR10366">
    <property type="entry name" value="NAD DEPENDENT EPIMERASE/DEHYDRATASE"/>
    <property type="match status" value="1"/>
</dbReference>
<dbReference type="GO" id="GO:0016616">
    <property type="term" value="F:oxidoreductase activity, acting on the CH-OH group of donors, NAD or NADP as acceptor"/>
    <property type="evidence" value="ECO:0007669"/>
    <property type="project" value="TreeGrafter"/>
</dbReference>
<dbReference type="RefSeq" id="XP_056516670.1">
    <property type="nucleotide sequence ID" value="XM_056651820.1"/>
</dbReference>
<reference evidence="4" key="1">
    <citation type="submission" date="2022-11" db="EMBL/GenBank/DDBJ databases">
        <authorList>
            <person name="Petersen C."/>
        </authorList>
    </citation>
    <scope>NUCLEOTIDE SEQUENCE</scope>
    <source>
        <strain evidence="4">IBT 34128</strain>
    </source>
</reference>
<dbReference type="InterPro" id="IPR001509">
    <property type="entry name" value="Epimerase_deHydtase"/>
</dbReference>
<dbReference type="OrthoDB" id="2735536at2759"/>
<dbReference type="Gene3D" id="3.40.50.720">
    <property type="entry name" value="NAD(P)-binding Rossmann-like Domain"/>
    <property type="match status" value="1"/>
</dbReference>
<evidence type="ECO:0000256" key="1">
    <source>
        <dbReference type="ARBA" id="ARBA00023002"/>
    </source>
</evidence>
<proteinExistence type="inferred from homology"/>
<dbReference type="PANTHER" id="PTHR10366:SF812">
    <property type="entry name" value="VPS9 DOMAIN-CONTAINING PROTEIN"/>
    <property type="match status" value="1"/>
</dbReference>
<dbReference type="AlphaFoldDB" id="A0A9W9GB47"/>
<keyword evidence="1" id="KW-0560">Oxidoreductase</keyword>
<evidence type="ECO:0000313" key="5">
    <source>
        <dbReference type="Proteomes" id="UP001141434"/>
    </source>
</evidence>
<sequence>MSRGLIFITGATGFVGSATAIEALKAGYRLRICVRKASDTLQILLAEYGDQLEFVTVPDFTAEGAFDGQLDGVDYVLHIASPFPQGMNKTFYFPPAVQGTLAVLKEAAKVLSVKKVVVTSSLAALIPVKGIPEGGVIREDNDWDFSVDEEADFTDPNNPDRGPMKLYHASKLLANAATWDFWQTSKPHYSLVVIHPASVHGYNPVQTSAEGIKTSTNNFLWKPIMEGAPATLLIAVHIQDVAEAHVKALDPKIADGSKYLLGGKVASWKDVAHIVGKEYPQAGAKITQDVQNISIPFNTSKAETELGMQWRPLEEMVREVMDQQLEFLG</sequence>
<dbReference type="Proteomes" id="UP001141434">
    <property type="component" value="Unassembled WGS sequence"/>
</dbReference>
<evidence type="ECO:0000313" key="4">
    <source>
        <dbReference type="EMBL" id="KAJ5115479.1"/>
    </source>
</evidence>
<dbReference type="Pfam" id="PF01370">
    <property type="entry name" value="Epimerase"/>
    <property type="match status" value="1"/>
</dbReference>
<comment type="caution">
    <text evidence="4">The sequence shown here is derived from an EMBL/GenBank/DDBJ whole genome shotgun (WGS) entry which is preliminary data.</text>
</comment>
<reference evidence="4" key="2">
    <citation type="journal article" date="2023" name="IMA Fungus">
        <title>Comparative genomic study of the Penicillium genus elucidates a diverse pangenome and 15 lateral gene transfer events.</title>
        <authorList>
            <person name="Petersen C."/>
            <person name="Sorensen T."/>
            <person name="Nielsen M.R."/>
            <person name="Sondergaard T.E."/>
            <person name="Sorensen J.L."/>
            <person name="Fitzpatrick D.A."/>
            <person name="Frisvad J.C."/>
            <person name="Nielsen K.L."/>
        </authorList>
    </citation>
    <scope>NUCLEOTIDE SEQUENCE</scope>
    <source>
        <strain evidence="4">IBT 34128</strain>
    </source>
</reference>